<organism evidence="1 2">
    <name type="scientific">Hymenobacter chitinivorans DSM 11115</name>
    <dbReference type="NCBI Taxonomy" id="1121954"/>
    <lineage>
        <taxon>Bacteria</taxon>
        <taxon>Pseudomonadati</taxon>
        <taxon>Bacteroidota</taxon>
        <taxon>Cytophagia</taxon>
        <taxon>Cytophagales</taxon>
        <taxon>Hymenobacteraceae</taxon>
        <taxon>Hymenobacter</taxon>
    </lineage>
</organism>
<dbReference type="Proteomes" id="UP000228535">
    <property type="component" value="Unassembled WGS sequence"/>
</dbReference>
<comment type="caution">
    <text evidence="1">The sequence shown here is derived from an EMBL/GenBank/DDBJ whole genome shotgun (WGS) entry which is preliminary data.</text>
</comment>
<protein>
    <submittedName>
        <fullName evidence="1">Uncharacterized protein</fullName>
    </submittedName>
</protein>
<keyword evidence="2" id="KW-1185">Reference proteome</keyword>
<evidence type="ECO:0000313" key="2">
    <source>
        <dbReference type="Proteomes" id="UP000228535"/>
    </source>
</evidence>
<dbReference type="OrthoDB" id="884876at2"/>
<dbReference type="RefSeq" id="WP_100335140.1">
    <property type="nucleotide sequence ID" value="NZ_PGFA01000001.1"/>
</dbReference>
<accession>A0A2M9BN88</accession>
<evidence type="ECO:0000313" key="1">
    <source>
        <dbReference type="EMBL" id="PJJ59417.1"/>
    </source>
</evidence>
<sequence>MSVDANQIATKGDLEQLLLKLEQRLAAAQPASVAADEYLTLDEVAKATRTSVRTVKKWITEGKFDLKGKRITLFALEFSDGYYRVPRAALVAYGSKMGFTAADLPTLPPQRLAS</sequence>
<dbReference type="AlphaFoldDB" id="A0A2M9BN88"/>
<name>A0A2M9BN88_9BACT</name>
<proteinExistence type="predicted"/>
<gene>
    <name evidence="1" type="ORF">CLV45_0834</name>
</gene>
<reference evidence="1 2" key="1">
    <citation type="submission" date="2017-11" db="EMBL/GenBank/DDBJ databases">
        <title>Genomic Encyclopedia of Archaeal and Bacterial Type Strains, Phase II (KMG-II): From Individual Species to Whole Genera.</title>
        <authorList>
            <person name="Goeker M."/>
        </authorList>
    </citation>
    <scope>NUCLEOTIDE SEQUENCE [LARGE SCALE GENOMIC DNA]</scope>
    <source>
        <strain evidence="1 2">DSM 11115</strain>
    </source>
</reference>
<dbReference type="EMBL" id="PGFA01000001">
    <property type="protein sequence ID" value="PJJ59417.1"/>
    <property type="molecule type" value="Genomic_DNA"/>
</dbReference>